<dbReference type="GO" id="GO:0005634">
    <property type="term" value="C:nucleus"/>
    <property type="evidence" value="ECO:0007669"/>
    <property type="project" value="UniProtKB-SubCell"/>
</dbReference>
<feature type="compositionally biased region" description="Polar residues" evidence="6">
    <location>
        <begin position="424"/>
        <end position="433"/>
    </location>
</feature>
<evidence type="ECO:0000256" key="4">
    <source>
        <dbReference type="ARBA" id="ARBA00023163"/>
    </source>
</evidence>
<comment type="caution">
    <text evidence="8">The sequence shown here is derived from an EMBL/GenBank/DDBJ whole genome shotgun (WGS) entry which is preliminary data.</text>
</comment>
<dbReference type="PANTHER" id="PTHR31003">
    <property type="entry name" value="MYB FAMILY TRANSCRIPTION FACTOR"/>
    <property type="match status" value="1"/>
</dbReference>
<sequence>MGSPANLSLGPQVSTVTSAIETALNSGVSAEGHQADQLQKLAEYLHALQEEKGKIEAFKRELPLCMQLIDEAIKTAKQRVMEDQCSPTASLQTSVVDAQDSDSERSKRTPVLENFMPLKRRWEKVTKSEIDGHEGDGPDSEFQQKVVLGRPAWMGEAQLWTKHSQGIGHEKDSPSRGTRRHVDFGGIDQARSPLTNSRLLLSSKHRQGGAFVPFNRERQLTSPPFSPPHSIEAATPEVAAGLSFSSGGRNASQNGHTIGDSETVGSLDVNTRARDQSSDARMSIDHSGQTRTGVAQPQRKARRCWSPELHRRFVNALQHLGGSQVATPKQIRELMKVDGLTNDEVKSHLQKYRLHTRRPSPSPPSPSAHAHQMVILGWVPPECNTSGVCNHPPPAIVQEHKPLQSTTQPQMQCPPDSKKHLPAVSTSQTSLRGSSPVRRESPHSSSDSYLDEESDEEQEGKSSSSAPKESVSSEDKAEQPLQSAMESKGSTTSLADIDTVTTQHKAVKLQTLRKTRAAA</sequence>
<dbReference type="EMBL" id="CM026433">
    <property type="protein sequence ID" value="KAG0554654.1"/>
    <property type="molecule type" value="Genomic_DNA"/>
</dbReference>
<evidence type="ECO:0000256" key="3">
    <source>
        <dbReference type="ARBA" id="ARBA00023125"/>
    </source>
</evidence>
<feature type="compositionally biased region" description="Acidic residues" evidence="6">
    <location>
        <begin position="449"/>
        <end position="458"/>
    </location>
</feature>
<keyword evidence="4" id="KW-0804">Transcription</keyword>
<dbReference type="Proteomes" id="UP000822688">
    <property type="component" value="Chromosome 12"/>
</dbReference>
<dbReference type="SUPFAM" id="SSF46689">
    <property type="entry name" value="Homeodomain-like"/>
    <property type="match status" value="1"/>
</dbReference>
<organism evidence="8 9">
    <name type="scientific">Ceratodon purpureus</name>
    <name type="common">Fire moss</name>
    <name type="synonym">Dicranum purpureum</name>
    <dbReference type="NCBI Taxonomy" id="3225"/>
    <lineage>
        <taxon>Eukaryota</taxon>
        <taxon>Viridiplantae</taxon>
        <taxon>Streptophyta</taxon>
        <taxon>Embryophyta</taxon>
        <taxon>Bryophyta</taxon>
        <taxon>Bryophytina</taxon>
        <taxon>Bryopsida</taxon>
        <taxon>Dicranidae</taxon>
        <taxon>Pseudoditrichales</taxon>
        <taxon>Ditrichaceae</taxon>
        <taxon>Ceratodon</taxon>
    </lineage>
</organism>
<dbReference type="PROSITE" id="PS51294">
    <property type="entry name" value="HTH_MYB"/>
    <property type="match status" value="1"/>
</dbReference>
<accession>A0A8T0G8I6</accession>
<dbReference type="GO" id="GO:0003700">
    <property type="term" value="F:DNA-binding transcription factor activity"/>
    <property type="evidence" value="ECO:0007669"/>
    <property type="project" value="InterPro"/>
</dbReference>
<keyword evidence="5" id="KW-0539">Nucleus</keyword>
<dbReference type="Gene3D" id="1.10.10.60">
    <property type="entry name" value="Homeodomain-like"/>
    <property type="match status" value="1"/>
</dbReference>
<gene>
    <name evidence="8" type="ORF">KC19_12G108500</name>
</gene>
<proteinExistence type="predicted"/>
<dbReference type="PANTHER" id="PTHR31003:SF19">
    <property type="entry name" value="MYB FAMILY TRANSCRIPTION FACTOR EFM"/>
    <property type="match status" value="1"/>
</dbReference>
<dbReference type="InterPro" id="IPR058673">
    <property type="entry name" value="HHO5-like_N"/>
</dbReference>
<evidence type="ECO:0000313" key="9">
    <source>
        <dbReference type="Proteomes" id="UP000822688"/>
    </source>
</evidence>
<dbReference type="AlphaFoldDB" id="A0A8T0G8I6"/>
<feature type="region of interest" description="Disordered" evidence="6">
    <location>
        <begin position="211"/>
        <end position="299"/>
    </location>
</feature>
<feature type="compositionally biased region" description="Basic and acidic residues" evidence="6">
    <location>
        <begin position="271"/>
        <end position="284"/>
    </location>
</feature>
<evidence type="ECO:0000313" key="8">
    <source>
        <dbReference type="EMBL" id="KAG0554654.1"/>
    </source>
</evidence>
<keyword evidence="9" id="KW-1185">Reference proteome</keyword>
<feature type="compositionally biased region" description="Polar residues" evidence="6">
    <location>
        <begin position="286"/>
        <end position="295"/>
    </location>
</feature>
<dbReference type="InterPro" id="IPR017930">
    <property type="entry name" value="Myb_dom"/>
</dbReference>
<evidence type="ECO:0000256" key="1">
    <source>
        <dbReference type="ARBA" id="ARBA00004123"/>
    </source>
</evidence>
<dbReference type="GO" id="GO:0003677">
    <property type="term" value="F:DNA binding"/>
    <property type="evidence" value="ECO:0007669"/>
    <property type="project" value="UniProtKB-KW"/>
</dbReference>
<feature type="compositionally biased region" description="Polar residues" evidence="6">
    <location>
        <begin position="86"/>
        <end position="96"/>
    </location>
</feature>
<evidence type="ECO:0000259" key="7">
    <source>
        <dbReference type="PROSITE" id="PS51294"/>
    </source>
</evidence>
<feature type="compositionally biased region" description="Polar residues" evidence="6">
    <location>
        <begin position="480"/>
        <end position="504"/>
    </location>
</feature>
<feature type="region of interest" description="Disordered" evidence="6">
    <location>
        <begin position="163"/>
        <end position="190"/>
    </location>
</feature>
<keyword evidence="2" id="KW-0805">Transcription regulation</keyword>
<feature type="compositionally biased region" description="Low complexity" evidence="6">
    <location>
        <begin position="461"/>
        <end position="470"/>
    </location>
</feature>
<feature type="region of interest" description="Disordered" evidence="6">
    <location>
        <begin position="403"/>
        <end position="519"/>
    </location>
</feature>
<feature type="region of interest" description="Disordered" evidence="6">
    <location>
        <begin position="86"/>
        <end position="108"/>
    </location>
</feature>
<dbReference type="InterPro" id="IPR006447">
    <property type="entry name" value="Myb_dom_plants"/>
</dbReference>
<keyword evidence="3" id="KW-0238">DNA-binding</keyword>
<comment type="subcellular location">
    <subcellularLocation>
        <location evidence="1">Nucleus</location>
    </subcellularLocation>
</comment>
<dbReference type="InterPro" id="IPR044787">
    <property type="entry name" value="HHO5-like"/>
</dbReference>
<dbReference type="NCBIfam" id="TIGR01557">
    <property type="entry name" value="myb_SHAQKYF"/>
    <property type="match status" value="1"/>
</dbReference>
<dbReference type="Pfam" id="PF26575">
    <property type="entry name" value="HHO5_N"/>
    <property type="match status" value="1"/>
</dbReference>
<name>A0A8T0G8I6_CERPU</name>
<feature type="compositionally biased region" description="Polar residues" evidence="6">
    <location>
        <begin position="243"/>
        <end position="256"/>
    </location>
</feature>
<evidence type="ECO:0000256" key="6">
    <source>
        <dbReference type="SAM" id="MobiDB-lite"/>
    </source>
</evidence>
<evidence type="ECO:0000256" key="2">
    <source>
        <dbReference type="ARBA" id="ARBA00023015"/>
    </source>
</evidence>
<dbReference type="InterPro" id="IPR001005">
    <property type="entry name" value="SANT/Myb"/>
</dbReference>
<dbReference type="FunFam" id="1.10.10.60:FF:000002">
    <property type="entry name" value="Myb family transcription factor"/>
    <property type="match status" value="1"/>
</dbReference>
<reference evidence="8" key="1">
    <citation type="submission" date="2020-06" db="EMBL/GenBank/DDBJ databases">
        <title>WGS assembly of Ceratodon purpureus strain R40.</title>
        <authorList>
            <person name="Carey S.B."/>
            <person name="Jenkins J."/>
            <person name="Shu S."/>
            <person name="Lovell J.T."/>
            <person name="Sreedasyam A."/>
            <person name="Maumus F."/>
            <person name="Tiley G.P."/>
            <person name="Fernandez-Pozo N."/>
            <person name="Barry K."/>
            <person name="Chen C."/>
            <person name="Wang M."/>
            <person name="Lipzen A."/>
            <person name="Daum C."/>
            <person name="Saski C.A."/>
            <person name="Payton A.C."/>
            <person name="Mcbreen J.C."/>
            <person name="Conrad R.E."/>
            <person name="Kollar L.M."/>
            <person name="Olsson S."/>
            <person name="Huttunen S."/>
            <person name="Landis J.B."/>
            <person name="Wickett N.J."/>
            <person name="Johnson M.G."/>
            <person name="Rensing S.A."/>
            <person name="Grimwood J."/>
            <person name="Schmutz J."/>
            <person name="Mcdaniel S.F."/>
        </authorList>
    </citation>
    <scope>NUCLEOTIDE SEQUENCE</scope>
    <source>
        <strain evidence="8">R40</strain>
    </source>
</reference>
<dbReference type="Pfam" id="PF00249">
    <property type="entry name" value="Myb_DNA-binding"/>
    <property type="match status" value="1"/>
</dbReference>
<protein>
    <recommendedName>
        <fullName evidence="7">HTH myb-type domain-containing protein</fullName>
    </recommendedName>
</protein>
<feature type="domain" description="HTH myb-type" evidence="7">
    <location>
        <begin position="298"/>
        <end position="357"/>
    </location>
</feature>
<feature type="compositionally biased region" description="Basic residues" evidence="6">
    <location>
        <begin position="505"/>
        <end position="519"/>
    </location>
</feature>
<dbReference type="InterPro" id="IPR009057">
    <property type="entry name" value="Homeodomain-like_sf"/>
</dbReference>
<evidence type="ECO:0000256" key="5">
    <source>
        <dbReference type="ARBA" id="ARBA00023242"/>
    </source>
</evidence>